<gene>
    <name evidence="2" type="ORF">AE0388_2815</name>
</gene>
<evidence type="ECO:0000313" key="3">
    <source>
        <dbReference type="Proteomes" id="UP000031488"/>
    </source>
</evidence>
<dbReference type="RefSeq" id="WP_161792720.1">
    <property type="nucleotide sequence ID" value="NZ_JTJZ01000022.1"/>
</dbReference>
<name>A0A0B9A5P5_BRELN</name>
<dbReference type="OrthoDB" id="5198771at2"/>
<evidence type="ECO:0000256" key="1">
    <source>
        <dbReference type="SAM" id="MobiDB-lite"/>
    </source>
</evidence>
<dbReference type="PATRIC" id="fig|1703.6.peg.2763"/>
<keyword evidence="3" id="KW-1185">Reference proteome</keyword>
<sequence>MTDGEDEFNSISELLSRAHEVDYQSYTGQFVRSSYELVRRYAGGGLSIGRSLAAIFDLTVTALYMENLLRSKWYFCANEKTQRAVYPFVNTCPSCALSGEFAYIEAGKPPSAKIGKATSVILAAILDLQAKYLKGENYRVCTIDDNGLVDACLIGEKSIGLFEIKSAPLVAFPLMVPLHRESEFSDCGPIVNAALSEHVSMKAPDDYDAFMLIDENLSIPVGSPGEFGLGEHYRRILEWLSIEENFRKFVESWTQTFNGYAVPSLRGNTFWLTNGCGVPTPRPESWPQRRPSGGGYASISDGKSSVGMDRTDDVKKGIYQVIKISTHYKEFFPSEGWEVSAALVSNIHAVKHHENYLKELEDVVWTIDGKGQSHVVDRDQTHVLIERPKLHNLFDGIIAFTKSYFRDDFLREIYDFNV</sequence>
<dbReference type="EMBL" id="JTJZ01000022">
    <property type="protein sequence ID" value="KHS50743.1"/>
    <property type="molecule type" value="Genomic_DNA"/>
</dbReference>
<protein>
    <submittedName>
        <fullName evidence="2">Uncharacterized protein</fullName>
    </submittedName>
</protein>
<feature type="region of interest" description="Disordered" evidence="1">
    <location>
        <begin position="281"/>
        <end position="305"/>
    </location>
</feature>
<reference evidence="2 3" key="1">
    <citation type="submission" date="2014-11" db="EMBL/GenBank/DDBJ databases">
        <title>Draft Genome Sequence of Brevibacterium linens AE038-8.</title>
        <authorList>
            <person name="Maizel D."/>
            <person name="Utturkar S.M."/>
            <person name="Brown S.D."/>
            <person name="Ferrero M."/>
            <person name="Rosen B.P."/>
        </authorList>
    </citation>
    <scope>NUCLEOTIDE SEQUENCE [LARGE SCALE GENOMIC DNA]</scope>
    <source>
        <strain evidence="2 3">AE038-8</strain>
    </source>
</reference>
<proteinExistence type="predicted"/>
<dbReference type="REBASE" id="112415">
    <property type="entry name" value="Bli388ORF2814P"/>
</dbReference>
<dbReference type="Proteomes" id="UP000031488">
    <property type="component" value="Unassembled WGS sequence"/>
</dbReference>
<dbReference type="AlphaFoldDB" id="A0A0B9A5P5"/>
<organism evidence="2 3">
    <name type="scientific">Brevibacterium linens</name>
    <dbReference type="NCBI Taxonomy" id="1703"/>
    <lineage>
        <taxon>Bacteria</taxon>
        <taxon>Bacillati</taxon>
        <taxon>Actinomycetota</taxon>
        <taxon>Actinomycetes</taxon>
        <taxon>Micrococcales</taxon>
        <taxon>Brevibacteriaceae</taxon>
        <taxon>Brevibacterium</taxon>
    </lineage>
</organism>
<comment type="caution">
    <text evidence="2">The sequence shown here is derived from an EMBL/GenBank/DDBJ whole genome shotgun (WGS) entry which is preliminary data.</text>
</comment>
<accession>A0A0B9A5P5</accession>
<evidence type="ECO:0000313" key="2">
    <source>
        <dbReference type="EMBL" id="KHS50743.1"/>
    </source>
</evidence>